<dbReference type="Proteomes" id="UP001151699">
    <property type="component" value="Chromosome B"/>
</dbReference>
<sequence length="101" mass="11498">MNKSPIIWVPLGIFLVIIITFVAKYSFDRRHYKNAARRAANIENTNTTVVYTIPTTSQLNATYPEIQRQFSNGRPPTYVSSVSEKVPFFLIGPLFTDLKDS</sequence>
<organism evidence="2 3">
    <name type="scientific">Pseudolycoriella hygida</name>
    <dbReference type="NCBI Taxonomy" id="35572"/>
    <lineage>
        <taxon>Eukaryota</taxon>
        <taxon>Metazoa</taxon>
        <taxon>Ecdysozoa</taxon>
        <taxon>Arthropoda</taxon>
        <taxon>Hexapoda</taxon>
        <taxon>Insecta</taxon>
        <taxon>Pterygota</taxon>
        <taxon>Neoptera</taxon>
        <taxon>Endopterygota</taxon>
        <taxon>Diptera</taxon>
        <taxon>Nematocera</taxon>
        <taxon>Sciaroidea</taxon>
        <taxon>Sciaridae</taxon>
        <taxon>Pseudolycoriella</taxon>
    </lineage>
</organism>
<keyword evidence="3" id="KW-1185">Reference proteome</keyword>
<dbReference type="EMBL" id="WJQU01000002">
    <property type="protein sequence ID" value="KAJ6642781.1"/>
    <property type="molecule type" value="Genomic_DNA"/>
</dbReference>
<feature type="transmembrane region" description="Helical" evidence="1">
    <location>
        <begin position="6"/>
        <end position="27"/>
    </location>
</feature>
<accession>A0A9Q0N3J2</accession>
<keyword evidence="1" id="KW-1133">Transmembrane helix</keyword>
<evidence type="ECO:0000313" key="2">
    <source>
        <dbReference type="EMBL" id="KAJ6642781.1"/>
    </source>
</evidence>
<protein>
    <submittedName>
        <fullName evidence="2">Uncharacterized protein</fullName>
    </submittedName>
</protein>
<keyword evidence="1" id="KW-0472">Membrane</keyword>
<keyword evidence="1" id="KW-0812">Transmembrane</keyword>
<dbReference type="AlphaFoldDB" id="A0A9Q0N3J2"/>
<comment type="caution">
    <text evidence="2">The sequence shown here is derived from an EMBL/GenBank/DDBJ whole genome shotgun (WGS) entry which is preliminary data.</text>
</comment>
<evidence type="ECO:0000256" key="1">
    <source>
        <dbReference type="SAM" id="Phobius"/>
    </source>
</evidence>
<evidence type="ECO:0000313" key="3">
    <source>
        <dbReference type="Proteomes" id="UP001151699"/>
    </source>
</evidence>
<gene>
    <name evidence="2" type="ORF">Bhyg_07735</name>
</gene>
<name>A0A9Q0N3J2_9DIPT</name>
<reference evidence="2" key="1">
    <citation type="submission" date="2022-07" db="EMBL/GenBank/DDBJ databases">
        <authorList>
            <person name="Trinca V."/>
            <person name="Uliana J.V.C."/>
            <person name="Torres T.T."/>
            <person name="Ward R.J."/>
            <person name="Monesi N."/>
        </authorList>
    </citation>
    <scope>NUCLEOTIDE SEQUENCE</scope>
    <source>
        <strain evidence="2">HSMRA1968</strain>
        <tissue evidence="2">Whole embryos</tissue>
    </source>
</reference>
<proteinExistence type="predicted"/>